<keyword evidence="20" id="KW-1185">Reference proteome</keyword>
<dbReference type="GO" id="GO:0016168">
    <property type="term" value="F:chlorophyll binding"/>
    <property type="evidence" value="ECO:0007669"/>
    <property type="project" value="UniProtKB-KW"/>
</dbReference>
<evidence type="ECO:0000256" key="10">
    <source>
        <dbReference type="ARBA" id="ARBA00022989"/>
    </source>
</evidence>
<evidence type="ECO:0000256" key="7">
    <source>
        <dbReference type="ARBA" id="ARBA00022640"/>
    </source>
</evidence>
<dbReference type="GO" id="GO:0009535">
    <property type="term" value="C:chloroplast thylakoid membrane"/>
    <property type="evidence" value="ECO:0007669"/>
    <property type="project" value="UniProtKB-SubCell"/>
</dbReference>
<evidence type="ECO:0000256" key="18">
    <source>
        <dbReference type="SAM" id="SignalP"/>
    </source>
</evidence>
<evidence type="ECO:0000313" key="19">
    <source>
        <dbReference type="EMBL" id="GAX12274.1"/>
    </source>
</evidence>
<evidence type="ECO:0000256" key="9">
    <source>
        <dbReference type="ARBA" id="ARBA00022946"/>
    </source>
</evidence>
<feature type="binding site" description="axial binding residue" evidence="17">
    <location>
        <position position="73"/>
    </location>
    <ligand>
        <name>chlorophyll b</name>
        <dbReference type="ChEBI" id="CHEBI:61721"/>
        <label>1</label>
    </ligand>
    <ligandPart>
        <name>Mg</name>
        <dbReference type="ChEBI" id="CHEBI:25107"/>
    </ligandPart>
</feature>
<accession>A0A1Z5JE47</accession>
<gene>
    <name evidence="19" type="ORF">FisN_1Hh205</name>
</gene>
<feature type="binding site" evidence="17">
    <location>
        <position position="71"/>
    </location>
    <ligand>
        <name>chlorophyll a</name>
        <dbReference type="ChEBI" id="CHEBI:58416"/>
        <label>1</label>
    </ligand>
</feature>
<evidence type="ECO:0000256" key="14">
    <source>
        <dbReference type="ARBA" id="ARBA00023243"/>
    </source>
</evidence>
<evidence type="ECO:0000256" key="5">
    <source>
        <dbReference type="ARBA" id="ARBA00022528"/>
    </source>
</evidence>
<organism evidence="19 20">
    <name type="scientific">Fistulifera solaris</name>
    <name type="common">Oleaginous diatom</name>
    <dbReference type="NCBI Taxonomy" id="1519565"/>
    <lineage>
        <taxon>Eukaryota</taxon>
        <taxon>Sar</taxon>
        <taxon>Stramenopiles</taxon>
        <taxon>Ochrophyta</taxon>
        <taxon>Bacillariophyta</taxon>
        <taxon>Bacillariophyceae</taxon>
        <taxon>Bacillariophycidae</taxon>
        <taxon>Naviculales</taxon>
        <taxon>Naviculaceae</taxon>
        <taxon>Fistulifera</taxon>
    </lineage>
</organism>
<evidence type="ECO:0000256" key="17">
    <source>
        <dbReference type="PIRSR" id="PIRSR601344-1"/>
    </source>
</evidence>
<evidence type="ECO:0000256" key="3">
    <source>
        <dbReference type="ARBA" id="ARBA00005933"/>
    </source>
</evidence>
<comment type="subcellular location">
    <subcellularLocation>
        <location evidence="2">Plastid</location>
        <location evidence="2">Chloroplast thylakoid membrane</location>
        <topology evidence="2">Multi-pass membrane protein</topology>
    </subcellularLocation>
</comment>
<evidence type="ECO:0000256" key="4">
    <source>
        <dbReference type="ARBA" id="ARBA00022494"/>
    </source>
</evidence>
<keyword evidence="7" id="KW-0934">Plastid</keyword>
<feature type="binding site" evidence="17">
    <location>
        <position position="68"/>
    </location>
    <ligand>
        <name>chlorophyll a</name>
        <dbReference type="ChEBI" id="CHEBI:58416"/>
        <label>1</label>
    </ligand>
</feature>
<dbReference type="Pfam" id="PF00504">
    <property type="entry name" value="Chloroa_b-bind"/>
    <property type="match status" value="1"/>
</dbReference>
<dbReference type="SUPFAM" id="SSF103511">
    <property type="entry name" value="Chlorophyll a-b binding protein"/>
    <property type="match status" value="1"/>
</dbReference>
<reference evidence="19 20" key="1">
    <citation type="journal article" date="2015" name="Plant Cell">
        <title>Oil accumulation by the oleaginous diatom Fistulifera solaris as revealed by the genome and transcriptome.</title>
        <authorList>
            <person name="Tanaka T."/>
            <person name="Maeda Y."/>
            <person name="Veluchamy A."/>
            <person name="Tanaka M."/>
            <person name="Abida H."/>
            <person name="Marechal E."/>
            <person name="Bowler C."/>
            <person name="Muto M."/>
            <person name="Sunaga Y."/>
            <person name="Tanaka M."/>
            <person name="Yoshino T."/>
            <person name="Taniguchi T."/>
            <person name="Fukuda Y."/>
            <person name="Nemoto M."/>
            <person name="Matsumoto M."/>
            <person name="Wong P.S."/>
            <person name="Aburatani S."/>
            <person name="Fujibuchi W."/>
        </authorList>
    </citation>
    <scope>NUCLEOTIDE SEQUENCE [LARGE SCALE GENOMIC DNA]</scope>
    <source>
        <strain evidence="19 20">JPCC DA0580</strain>
    </source>
</reference>
<evidence type="ECO:0000256" key="8">
    <source>
        <dbReference type="ARBA" id="ARBA00022692"/>
    </source>
</evidence>
<keyword evidence="8" id="KW-0812">Transmembrane</keyword>
<keyword evidence="5" id="KW-0150">Chloroplast</keyword>
<protein>
    <submittedName>
        <fullName evidence="19">Uncharacterized protein</fullName>
    </submittedName>
</protein>
<dbReference type="AlphaFoldDB" id="A0A1Z5JE47"/>
<evidence type="ECO:0000256" key="6">
    <source>
        <dbReference type="ARBA" id="ARBA00022531"/>
    </source>
</evidence>
<evidence type="ECO:0000256" key="15">
    <source>
        <dbReference type="ARBA" id="ARBA00023276"/>
    </source>
</evidence>
<keyword evidence="18" id="KW-0732">Signal</keyword>
<evidence type="ECO:0000256" key="13">
    <source>
        <dbReference type="ARBA" id="ARBA00023136"/>
    </source>
</evidence>
<dbReference type="FunFam" id="1.10.3460.10:FF:000011">
    <property type="entry name" value="Fucoxanthin chlorophyll a/c protein 8"/>
    <property type="match status" value="1"/>
</dbReference>
<dbReference type="GO" id="GO:0030076">
    <property type="term" value="C:light-harvesting complex"/>
    <property type="evidence" value="ECO:0007669"/>
    <property type="project" value="UniProtKB-KW"/>
</dbReference>
<comment type="similarity">
    <text evidence="3">Belongs to the fucoxanthin chlorophyll protein family.</text>
</comment>
<evidence type="ECO:0000256" key="12">
    <source>
        <dbReference type="ARBA" id="ARBA00023078"/>
    </source>
</evidence>
<keyword evidence="9" id="KW-0809">Transit peptide</keyword>
<keyword evidence="11" id="KW-0157">Chromophore</keyword>
<keyword evidence="14" id="KW-0437">Light-harvesting polypeptide</keyword>
<keyword evidence="4 17" id="KW-0148">Chlorophyll</keyword>
<comment type="caution">
    <text evidence="19">The sequence shown here is derived from an EMBL/GenBank/DDBJ whole genome shotgun (WGS) entry which is preliminary data.</text>
</comment>
<evidence type="ECO:0000256" key="16">
    <source>
        <dbReference type="ARBA" id="ARBA00044011"/>
    </source>
</evidence>
<comment type="function">
    <text evidence="1">The light-harvesting complex (LHC) functions as a light receptor, it captures and delivers excitation energy to photosystems with which it is closely associated. Energy is transferred from the carotenoid and chlorophyll C (or B) to chlorophyll A and the photosynthetic reaction centers where it is used to synthesize ATP and reducing power.</text>
</comment>
<name>A0A1Z5JE47_FISSO</name>
<feature type="binding site" evidence="17">
    <location>
        <position position="175"/>
    </location>
    <ligand>
        <name>chlorophyll a</name>
        <dbReference type="ChEBI" id="CHEBI:58416"/>
        <label>1</label>
    </ligand>
</feature>
<evidence type="ECO:0000256" key="11">
    <source>
        <dbReference type="ARBA" id="ARBA00022991"/>
    </source>
</evidence>
<dbReference type="Proteomes" id="UP000198406">
    <property type="component" value="Unassembled WGS sequence"/>
</dbReference>
<feature type="chain" id="PRO_5012012326" evidence="18">
    <location>
        <begin position="16"/>
        <end position="202"/>
    </location>
</feature>
<proteinExistence type="inferred from homology"/>
<dbReference type="GO" id="GO:0009523">
    <property type="term" value="C:photosystem II"/>
    <property type="evidence" value="ECO:0007669"/>
    <property type="project" value="UniProtKB-KW"/>
</dbReference>
<comment type="subunit">
    <text evidence="16">The LHC complex of chromophytic algae is composed of fucoxanthin, chlorophyll A and C bound non-covalently by fucoxanthin chlorophyll proteins (FCPs). The ratio of the pigments in LHC; fucoxanthin: chlorophyll C: chlorophyll A; (0.6-1): (0.1-0.3): (1).</text>
</comment>
<dbReference type="InterPro" id="IPR022796">
    <property type="entry name" value="Chloroa_b-bind"/>
</dbReference>
<evidence type="ECO:0000256" key="1">
    <source>
        <dbReference type="ARBA" id="ARBA00004022"/>
    </source>
</evidence>
<dbReference type="EMBL" id="BDSP01000050">
    <property type="protein sequence ID" value="GAX12274.1"/>
    <property type="molecule type" value="Genomic_DNA"/>
</dbReference>
<dbReference type="PANTHER" id="PTHR21649">
    <property type="entry name" value="CHLOROPHYLL A/B BINDING PROTEIN"/>
    <property type="match status" value="1"/>
</dbReference>
<dbReference type="Gene3D" id="1.10.3460.10">
    <property type="entry name" value="Chlorophyll a/b binding protein domain"/>
    <property type="match status" value="1"/>
</dbReference>
<evidence type="ECO:0000256" key="2">
    <source>
        <dbReference type="ARBA" id="ARBA00004454"/>
    </source>
</evidence>
<feature type="signal peptide" evidence="18">
    <location>
        <begin position="1"/>
        <end position="15"/>
    </location>
</feature>
<keyword evidence="15" id="KW-0604">Photosystem II</keyword>
<keyword evidence="10" id="KW-1133">Transmembrane helix</keyword>
<evidence type="ECO:0000313" key="20">
    <source>
        <dbReference type="Proteomes" id="UP000198406"/>
    </source>
</evidence>
<keyword evidence="12" id="KW-0793">Thylakoid</keyword>
<keyword evidence="13" id="KW-0472">Membrane</keyword>
<dbReference type="InterPro" id="IPR001344">
    <property type="entry name" value="Chloro_AB-bd_pln"/>
</dbReference>
<dbReference type="OrthoDB" id="405870at2759"/>
<sequence>MKTAILASLIASAAAFAPSEQKARTSVATQMSSFENELGVTRPLGLYDPLGLLKNADEAKFNRLRFVELKHGRISMLAVVGYLATKCGNRLPGEIAFGTKFSDIGDGFTALTQIPKAGLLQILFFIGLLETSFMKAWIPGETVGDFRNGYIDFGWDSFSPEEKTRQYNAEINQGRAAMMGILGLMVHDQLGNVDDLIPFKLV</sequence>
<dbReference type="GO" id="GO:0009765">
    <property type="term" value="P:photosynthesis, light harvesting"/>
    <property type="evidence" value="ECO:0007669"/>
    <property type="project" value="InterPro"/>
</dbReference>
<feature type="binding site" evidence="17">
    <location>
        <position position="170"/>
    </location>
    <ligand>
        <name>chlorophyll a</name>
        <dbReference type="ChEBI" id="CHEBI:58416"/>
        <label>1</label>
    </ligand>
</feature>
<keyword evidence="6" id="KW-0602">Photosynthesis</keyword>
<dbReference type="InParanoid" id="A0A1Z5JE47"/>